<feature type="signal peptide" evidence="8">
    <location>
        <begin position="1"/>
        <end position="24"/>
    </location>
</feature>
<dbReference type="Gene3D" id="2.40.160.60">
    <property type="entry name" value="Outer membrane protein transport protein (OMPP1/FadL/TodX)"/>
    <property type="match status" value="1"/>
</dbReference>
<keyword evidence="4" id="KW-0812">Transmembrane</keyword>
<keyword evidence="10" id="KW-1185">Reference proteome</keyword>
<name>A0A1G8MXL1_9RHOO</name>
<dbReference type="GO" id="GO:0009279">
    <property type="term" value="C:cell outer membrane"/>
    <property type="evidence" value="ECO:0007669"/>
    <property type="project" value="UniProtKB-SubCell"/>
</dbReference>
<dbReference type="InterPro" id="IPR005017">
    <property type="entry name" value="OMPP1/FadL/TodX"/>
</dbReference>
<feature type="chain" id="PRO_5011495367" evidence="8">
    <location>
        <begin position="25"/>
        <end position="434"/>
    </location>
</feature>
<evidence type="ECO:0000256" key="8">
    <source>
        <dbReference type="SAM" id="SignalP"/>
    </source>
</evidence>
<keyword evidence="5 8" id="KW-0732">Signal</keyword>
<keyword evidence="3" id="KW-1134">Transmembrane beta strand</keyword>
<sequence>MAKSISMKVAMVLLPGVISGTAVASGFQLLEQSASGIGNAFAGSAAVAENASTVYFNPAGMTQLQGVQLSGGVAAVNPSFTFSDKNSSVGSLAGTGNGGNAGGWVGIPNGYASWGVSKDLFVGLGISAPFGLKTEYTNRWLGAAQSIKFDIKTLNINPSVAYKVSDNLSIGGGLNWQKIEAEYVRAAATTSAGAAAVNSTMNLSDSAWGWNAGALFTVSPSTKVGLSYRSQVKYHTTGDVKLASDGSAAGNATLAALVAAGRQSDLKADLTVPDTLIMSVTQKLSDKWEMLGDVSRTGWSSIPKVDIMRTSGTLNGLLAQSLGTEFRNTWRVALGANYQYSQEWKLKFGIAYDQSPVKGATTRLTSLPDNDRIWLSTGAQWTLSKAAKVDLGLTYIHVKKSEINNNQTADGRGLVSGDYTGSIWIVGAQYSHAF</sequence>
<dbReference type="EMBL" id="FNCY01000027">
    <property type="protein sequence ID" value="SDI72769.1"/>
    <property type="molecule type" value="Genomic_DNA"/>
</dbReference>
<evidence type="ECO:0000313" key="9">
    <source>
        <dbReference type="EMBL" id="SDI72769.1"/>
    </source>
</evidence>
<dbReference type="Pfam" id="PF03349">
    <property type="entry name" value="Toluene_X"/>
    <property type="match status" value="1"/>
</dbReference>
<protein>
    <submittedName>
        <fullName evidence="9">Long-chain fatty acid transport protein</fullName>
    </submittedName>
</protein>
<dbReference type="STRING" id="83767.SAMN05660652_03941"/>
<evidence type="ECO:0000256" key="2">
    <source>
        <dbReference type="ARBA" id="ARBA00008163"/>
    </source>
</evidence>
<gene>
    <name evidence="9" type="ORF">SAMN05660652_03941</name>
</gene>
<evidence type="ECO:0000256" key="3">
    <source>
        <dbReference type="ARBA" id="ARBA00022452"/>
    </source>
</evidence>
<dbReference type="OrthoDB" id="19849at2"/>
<evidence type="ECO:0000256" key="5">
    <source>
        <dbReference type="ARBA" id="ARBA00022729"/>
    </source>
</evidence>
<evidence type="ECO:0000256" key="4">
    <source>
        <dbReference type="ARBA" id="ARBA00022692"/>
    </source>
</evidence>
<organism evidence="9 10">
    <name type="scientific">Propionivibrio dicarboxylicus</name>
    <dbReference type="NCBI Taxonomy" id="83767"/>
    <lineage>
        <taxon>Bacteria</taxon>
        <taxon>Pseudomonadati</taxon>
        <taxon>Pseudomonadota</taxon>
        <taxon>Betaproteobacteria</taxon>
        <taxon>Rhodocyclales</taxon>
        <taxon>Rhodocyclaceae</taxon>
        <taxon>Propionivibrio</taxon>
    </lineage>
</organism>
<dbReference type="Proteomes" id="UP000198607">
    <property type="component" value="Unassembled WGS sequence"/>
</dbReference>
<dbReference type="AlphaFoldDB" id="A0A1G8MXL1"/>
<evidence type="ECO:0000256" key="7">
    <source>
        <dbReference type="ARBA" id="ARBA00023237"/>
    </source>
</evidence>
<evidence type="ECO:0000313" key="10">
    <source>
        <dbReference type="Proteomes" id="UP000198607"/>
    </source>
</evidence>
<comment type="similarity">
    <text evidence="2">Belongs to the OmpP1/FadL family.</text>
</comment>
<evidence type="ECO:0000256" key="6">
    <source>
        <dbReference type="ARBA" id="ARBA00023136"/>
    </source>
</evidence>
<keyword evidence="7" id="KW-0998">Cell outer membrane</keyword>
<dbReference type="SUPFAM" id="SSF56935">
    <property type="entry name" value="Porins"/>
    <property type="match status" value="1"/>
</dbReference>
<dbReference type="GO" id="GO:0015483">
    <property type="term" value="F:long-chain fatty acid transporting porin activity"/>
    <property type="evidence" value="ECO:0007669"/>
    <property type="project" value="TreeGrafter"/>
</dbReference>
<proteinExistence type="inferred from homology"/>
<dbReference type="RefSeq" id="WP_091940372.1">
    <property type="nucleotide sequence ID" value="NZ_FNCY01000027.1"/>
</dbReference>
<comment type="subcellular location">
    <subcellularLocation>
        <location evidence="1">Cell outer membrane</location>
        <topology evidence="1">Multi-pass membrane protein</topology>
    </subcellularLocation>
</comment>
<reference evidence="9 10" key="1">
    <citation type="submission" date="2016-10" db="EMBL/GenBank/DDBJ databases">
        <authorList>
            <person name="de Groot N.N."/>
        </authorList>
    </citation>
    <scope>NUCLEOTIDE SEQUENCE [LARGE SCALE GENOMIC DNA]</scope>
    <source>
        <strain evidence="9 10">DSM 5885</strain>
    </source>
</reference>
<dbReference type="PANTHER" id="PTHR35093">
    <property type="entry name" value="OUTER MEMBRANE PROTEIN NMB0088-RELATED"/>
    <property type="match status" value="1"/>
</dbReference>
<accession>A0A1G8MXL1</accession>
<evidence type="ECO:0000256" key="1">
    <source>
        <dbReference type="ARBA" id="ARBA00004571"/>
    </source>
</evidence>
<dbReference type="PANTHER" id="PTHR35093:SF8">
    <property type="entry name" value="OUTER MEMBRANE PROTEIN NMB0088-RELATED"/>
    <property type="match status" value="1"/>
</dbReference>
<keyword evidence="6" id="KW-0472">Membrane</keyword>